<feature type="active site" description="Proton donor; for beta-elimination activity" evidence="15">
    <location>
        <position position="58"/>
    </location>
</feature>
<keyword evidence="11 15" id="KW-0456">Lyase</keyword>
<dbReference type="InterPro" id="IPR015887">
    <property type="entry name" value="DNA_glyclase_Znf_dom_DNA_BS"/>
</dbReference>
<feature type="active site" description="Proton donor; for delta-elimination activity" evidence="15">
    <location>
        <position position="263"/>
    </location>
</feature>
<evidence type="ECO:0000256" key="4">
    <source>
        <dbReference type="ARBA" id="ARBA00022723"/>
    </source>
</evidence>
<evidence type="ECO:0000256" key="5">
    <source>
        <dbReference type="ARBA" id="ARBA00022763"/>
    </source>
</evidence>
<keyword evidence="7 15" id="KW-0378">Hydrolase</keyword>
<dbReference type="InterPro" id="IPR010979">
    <property type="entry name" value="Ribosomal_uS13-like_H2TH"/>
</dbReference>
<organism evidence="18 19">
    <name type="scientific">Herbaspirillum aquaticum</name>
    <dbReference type="NCBI Taxonomy" id="568783"/>
    <lineage>
        <taxon>Bacteria</taxon>
        <taxon>Pseudomonadati</taxon>
        <taxon>Pseudomonadota</taxon>
        <taxon>Betaproteobacteria</taxon>
        <taxon>Burkholderiales</taxon>
        <taxon>Oxalobacteraceae</taxon>
        <taxon>Herbaspirillum</taxon>
    </lineage>
</organism>
<keyword evidence="10 15" id="KW-0234">DNA repair</keyword>
<dbReference type="NCBIfam" id="NF002211">
    <property type="entry name" value="PRK01103.1"/>
    <property type="match status" value="1"/>
</dbReference>
<dbReference type="InterPro" id="IPR015886">
    <property type="entry name" value="H2TH_FPG"/>
</dbReference>
<dbReference type="Pfam" id="PF01149">
    <property type="entry name" value="Fapy_DNA_glyco"/>
    <property type="match status" value="1"/>
</dbReference>
<keyword evidence="9 15" id="KW-0238">DNA-binding</keyword>
<dbReference type="PANTHER" id="PTHR22993">
    <property type="entry name" value="FORMAMIDOPYRIMIDINE-DNA GLYCOSYLASE"/>
    <property type="match status" value="1"/>
</dbReference>
<dbReference type="HAMAP" id="MF_00103">
    <property type="entry name" value="Fapy_DNA_glycosyl"/>
    <property type="match status" value="1"/>
</dbReference>
<comment type="similarity">
    <text evidence="2 15">Belongs to the FPG family.</text>
</comment>
<feature type="binding site" evidence="15">
    <location>
        <position position="91"/>
    </location>
    <ligand>
        <name>DNA</name>
        <dbReference type="ChEBI" id="CHEBI:16991"/>
    </ligand>
</feature>
<feature type="binding site" evidence="15">
    <location>
        <position position="109"/>
    </location>
    <ligand>
        <name>DNA</name>
        <dbReference type="ChEBI" id="CHEBI:16991"/>
    </ligand>
</feature>
<name>A0A225SR59_9BURK</name>
<dbReference type="InterPro" id="IPR035937">
    <property type="entry name" value="FPG_N"/>
</dbReference>
<comment type="catalytic activity">
    <reaction evidence="1 15">
        <text>Hydrolysis of DNA containing ring-opened 7-methylguanine residues, releasing 2,6-diamino-4-hydroxy-5-(N-methyl)formamidopyrimidine.</text>
        <dbReference type="EC" id="3.2.2.23"/>
    </reaction>
</comment>
<dbReference type="InterPro" id="IPR010663">
    <property type="entry name" value="Znf_FPG/IleRS"/>
</dbReference>
<dbReference type="SMART" id="SM01232">
    <property type="entry name" value="H2TH"/>
    <property type="match status" value="1"/>
</dbReference>
<evidence type="ECO:0000313" key="19">
    <source>
        <dbReference type="Proteomes" id="UP000214747"/>
    </source>
</evidence>
<dbReference type="SUPFAM" id="SSF46946">
    <property type="entry name" value="S13-like H2TH domain"/>
    <property type="match status" value="1"/>
</dbReference>
<keyword evidence="4 15" id="KW-0479">Metal-binding</keyword>
<dbReference type="FunFam" id="1.10.8.50:FF:000003">
    <property type="entry name" value="Formamidopyrimidine-DNA glycosylase"/>
    <property type="match status" value="1"/>
</dbReference>
<evidence type="ECO:0000256" key="10">
    <source>
        <dbReference type="ARBA" id="ARBA00023204"/>
    </source>
</evidence>
<dbReference type="PANTHER" id="PTHR22993:SF9">
    <property type="entry name" value="FORMAMIDOPYRIMIDINE-DNA GLYCOSYLASE"/>
    <property type="match status" value="1"/>
</dbReference>
<proteinExistence type="inferred from homology"/>
<evidence type="ECO:0000256" key="13">
    <source>
        <dbReference type="ARBA" id="ARBA00023295"/>
    </source>
</evidence>
<dbReference type="GO" id="GO:0006284">
    <property type="term" value="P:base-excision repair"/>
    <property type="evidence" value="ECO:0007669"/>
    <property type="project" value="InterPro"/>
</dbReference>
<evidence type="ECO:0000256" key="12">
    <source>
        <dbReference type="ARBA" id="ARBA00023268"/>
    </source>
</evidence>
<evidence type="ECO:0000256" key="14">
    <source>
        <dbReference type="ARBA" id="ARBA00044632"/>
    </source>
</evidence>
<comment type="function">
    <text evidence="15">Involved in base excision repair of DNA damaged by oxidation or by mutagenic agents. Acts as DNA glycosylase that recognizes and removes damaged bases. Has a preference for oxidized purines, such as 7,8-dihydro-8-oxoguanine (8-oxoG). Has AP (apurinic/apyrimidinic) lyase activity and introduces nicks in the DNA strand. Cleaves the DNA backbone by beta-delta elimination to generate a single-strand break at the site of the removed base with both 3'- and 5'-phosphates.</text>
</comment>
<dbReference type="SUPFAM" id="SSF57716">
    <property type="entry name" value="Glucocorticoid receptor-like (DNA-binding domain)"/>
    <property type="match status" value="1"/>
</dbReference>
<dbReference type="Pfam" id="PF06827">
    <property type="entry name" value="zf-FPG_IleRS"/>
    <property type="match status" value="1"/>
</dbReference>
<evidence type="ECO:0000256" key="15">
    <source>
        <dbReference type="HAMAP-Rule" id="MF_00103"/>
    </source>
</evidence>
<evidence type="ECO:0000256" key="6">
    <source>
        <dbReference type="ARBA" id="ARBA00022771"/>
    </source>
</evidence>
<comment type="cofactor">
    <cofactor evidence="15">
        <name>Zn(2+)</name>
        <dbReference type="ChEBI" id="CHEBI:29105"/>
    </cofactor>
    <text evidence="15">Binds 1 zinc ion per subunit.</text>
</comment>
<dbReference type="Gene3D" id="3.20.190.10">
    <property type="entry name" value="MutM-like, N-terminal"/>
    <property type="match status" value="1"/>
</dbReference>
<dbReference type="PROSITE" id="PS51066">
    <property type="entry name" value="ZF_FPG_2"/>
    <property type="match status" value="1"/>
</dbReference>
<dbReference type="GO" id="GO:0003684">
    <property type="term" value="F:damaged DNA binding"/>
    <property type="evidence" value="ECO:0007669"/>
    <property type="project" value="InterPro"/>
</dbReference>
<dbReference type="InterPro" id="IPR000214">
    <property type="entry name" value="Znf_DNA_glyclase/AP_lyase"/>
</dbReference>
<dbReference type="Pfam" id="PF06831">
    <property type="entry name" value="H2TH"/>
    <property type="match status" value="1"/>
</dbReference>
<feature type="domain" description="FPG-type" evidence="16">
    <location>
        <begin position="239"/>
        <end position="273"/>
    </location>
</feature>
<keyword evidence="8 15" id="KW-0862">Zinc</keyword>
<dbReference type="EC" id="3.2.2.23" evidence="15"/>
<feature type="active site" description="Schiff-base intermediate with DNA" evidence="15">
    <location>
        <position position="2"/>
    </location>
</feature>
<comment type="subunit">
    <text evidence="3 15">Monomer.</text>
</comment>
<dbReference type="EMBL" id="NJGV01000017">
    <property type="protein sequence ID" value="OWY33547.1"/>
    <property type="molecule type" value="Genomic_DNA"/>
</dbReference>
<dbReference type="SMART" id="SM00898">
    <property type="entry name" value="Fapy_DNA_glyco"/>
    <property type="match status" value="1"/>
</dbReference>
<evidence type="ECO:0000256" key="7">
    <source>
        <dbReference type="ARBA" id="ARBA00022801"/>
    </source>
</evidence>
<keyword evidence="6 15" id="KW-0863">Zinc-finger</keyword>
<evidence type="ECO:0000256" key="9">
    <source>
        <dbReference type="ARBA" id="ARBA00023125"/>
    </source>
</evidence>
<evidence type="ECO:0000256" key="8">
    <source>
        <dbReference type="ARBA" id="ARBA00022833"/>
    </source>
</evidence>
<feature type="domain" description="Formamidopyrimidine-DNA glycosylase catalytic" evidence="17">
    <location>
        <begin position="2"/>
        <end position="112"/>
    </location>
</feature>
<dbReference type="RefSeq" id="WP_088756125.1">
    <property type="nucleotide sequence ID" value="NZ_JARJFG010000041.1"/>
</dbReference>
<dbReference type="Gene3D" id="1.10.8.50">
    <property type="match status" value="1"/>
</dbReference>
<evidence type="ECO:0000256" key="11">
    <source>
        <dbReference type="ARBA" id="ARBA00023239"/>
    </source>
</evidence>
<keyword evidence="5 15" id="KW-0227">DNA damage</keyword>
<evidence type="ECO:0000256" key="1">
    <source>
        <dbReference type="ARBA" id="ARBA00001668"/>
    </source>
</evidence>
<dbReference type="SUPFAM" id="SSF81624">
    <property type="entry name" value="N-terminal domain of MutM-like DNA repair proteins"/>
    <property type="match status" value="1"/>
</dbReference>
<reference evidence="18 19" key="1">
    <citation type="journal article" date="2010" name="Int. J. Syst. Evol. Microbiol.">
        <title>Reclassification of Herbaspirillum putei as a later heterotypic synonym of Herbaspirillum huttiense, with the description of H. huttiense subsp. huttiense subsp. nov. and H. huttiense subsp. putei subsp. nov., comb. nov., and description of Herbaspirillum aquaticum sp. nov.</title>
        <authorList>
            <person name="Dobritsa A.P."/>
            <person name="Reddy M.C."/>
            <person name="Samadpour M."/>
        </authorList>
    </citation>
    <scope>NUCLEOTIDE SEQUENCE [LARGE SCALE GENOMIC DNA]</scope>
    <source>
        <strain evidence="18 19">IEH 4430</strain>
    </source>
</reference>
<dbReference type="InterPro" id="IPR012319">
    <property type="entry name" value="FPG_cat"/>
</dbReference>
<comment type="caution">
    <text evidence="18">The sequence shown here is derived from an EMBL/GenBank/DDBJ whole genome shotgun (WGS) entry which is preliminary data.</text>
</comment>
<dbReference type="AlphaFoldDB" id="A0A225SR59"/>
<dbReference type="CDD" id="cd08966">
    <property type="entry name" value="EcFpg-like_N"/>
    <property type="match status" value="1"/>
</dbReference>
<evidence type="ECO:0000256" key="3">
    <source>
        <dbReference type="ARBA" id="ARBA00011245"/>
    </source>
</evidence>
<dbReference type="PROSITE" id="PS01242">
    <property type="entry name" value="ZF_FPG_1"/>
    <property type="match status" value="1"/>
</dbReference>
<evidence type="ECO:0000313" key="18">
    <source>
        <dbReference type="EMBL" id="OWY33547.1"/>
    </source>
</evidence>
<gene>
    <name evidence="15" type="primary">mutM</name>
    <name evidence="15" type="synonym">fpg</name>
    <name evidence="18" type="ORF">CEJ45_16380</name>
</gene>
<dbReference type="InterPro" id="IPR020629">
    <property type="entry name" value="FPG_Glyclase"/>
</dbReference>
<sequence>MPELPEVEVTRRGVAPHLEGRTVSGVVLRHTGLRWPFPEGLHALLAGRVIRSTGRRGKYLLIHFDHGTLIVHLGMSGHLRILPPGIAPQKHDHFDLEVGGQVMRMTDPRRFGAILWHDLADGHIEEHLLLRSLGAEPLEDKFSARELFNQTRGRSAPIKQVLLAGDIVVGVGNIYASESLFKARINPKTPAGKISLARYERLAEAIRETLAAAIEQGGSTLRDFIAVNGQSGYFQQNYFVYNRTGEPCRICAAPIRQIKQGQRSTFYCVSCQK</sequence>
<evidence type="ECO:0000256" key="2">
    <source>
        <dbReference type="ARBA" id="ARBA00009409"/>
    </source>
</evidence>
<dbReference type="Proteomes" id="UP000214747">
    <property type="component" value="Unassembled WGS sequence"/>
</dbReference>
<feature type="active site" description="Proton donor" evidence="15">
    <location>
        <position position="3"/>
    </location>
</feature>
<comment type="catalytic activity">
    <reaction evidence="14 15">
        <text>2'-deoxyribonucleotide-(2'-deoxyribose 5'-phosphate)-2'-deoxyribonucleotide-DNA = a 3'-end 2'-deoxyribonucleotide-(2,3-dehydro-2,3-deoxyribose 5'-phosphate)-DNA + a 5'-end 5'-phospho-2'-deoxyribonucleoside-DNA + H(+)</text>
        <dbReference type="Rhea" id="RHEA:66592"/>
        <dbReference type="Rhea" id="RHEA-COMP:13180"/>
        <dbReference type="Rhea" id="RHEA-COMP:16897"/>
        <dbReference type="Rhea" id="RHEA-COMP:17067"/>
        <dbReference type="ChEBI" id="CHEBI:15378"/>
        <dbReference type="ChEBI" id="CHEBI:136412"/>
        <dbReference type="ChEBI" id="CHEBI:157695"/>
        <dbReference type="ChEBI" id="CHEBI:167181"/>
        <dbReference type="EC" id="4.2.99.18"/>
    </reaction>
</comment>
<keyword evidence="13 15" id="KW-0326">Glycosidase</keyword>
<feature type="binding site" evidence="15">
    <location>
        <position position="154"/>
    </location>
    <ligand>
        <name>DNA</name>
        <dbReference type="ChEBI" id="CHEBI:16991"/>
    </ligand>
</feature>
<evidence type="ECO:0000259" key="16">
    <source>
        <dbReference type="PROSITE" id="PS51066"/>
    </source>
</evidence>
<protein>
    <recommendedName>
        <fullName evidence="15">Formamidopyrimidine-DNA glycosylase</fullName>
        <shortName evidence="15">Fapy-DNA glycosylase</shortName>
        <ecNumber evidence="15">3.2.2.23</ecNumber>
    </recommendedName>
    <alternativeName>
        <fullName evidence="15">DNA-(apurinic or apyrimidinic site) lyase MutM</fullName>
        <shortName evidence="15">AP lyase MutM</shortName>
        <ecNumber evidence="15">4.2.99.18</ecNumber>
    </alternativeName>
</protein>
<dbReference type="EC" id="4.2.99.18" evidence="15"/>
<evidence type="ECO:0000259" key="17">
    <source>
        <dbReference type="PROSITE" id="PS51068"/>
    </source>
</evidence>
<dbReference type="GO" id="GO:0034039">
    <property type="term" value="F:8-oxo-7,8-dihydroguanine DNA N-glycosylase activity"/>
    <property type="evidence" value="ECO:0007669"/>
    <property type="project" value="TreeGrafter"/>
</dbReference>
<accession>A0A225SR59</accession>
<keyword evidence="12 15" id="KW-0511">Multifunctional enzyme</keyword>
<dbReference type="NCBIfam" id="TIGR00577">
    <property type="entry name" value="fpg"/>
    <property type="match status" value="1"/>
</dbReference>
<keyword evidence="19" id="KW-1185">Reference proteome</keyword>
<dbReference type="GO" id="GO:0140078">
    <property type="term" value="F:class I DNA-(apurinic or apyrimidinic site) endonuclease activity"/>
    <property type="evidence" value="ECO:0007669"/>
    <property type="project" value="UniProtKB-EC"/>
</dbReference>
<dbReference type="GO" id="GO:0008270">
    <property type="term" value="F:zinc ion binding"/>
    <property type="evidence" value="ECO:0007669"/>
    <property type="project" value="UniProtKB-UniRule"/>
</dbReference>
<dbReference type="PROSITE" id="PS51068">
    <property type="entry name" value="FPG_CAT"/>
    <property type="match status" value="1"/>
</dbReference>